<dbReference type="InterPro" id="IPR034164">
    <property type="entry name" value="Pepsin-like_dom"/>
</dbReference>
<dbReference type="RefSeq" id="WP_169563610.1">
    <property type="nucleotide sequence ID" value="NZ_JAAXYH010000003.1"/>
</dbReference>
<dbReference type="GO" id="GO:0004190">
    <property type="term" value="F:aspartic-type endopeptidase activity"/>
    <property type="evidence" value="ECO:0007669"/>
    <property type="project" value="UniProtKB-KW"/>
</dbReference>
<evidence type="ECO:0000256" key="4">
    <source>
        <dbReference type="ARBA" id="ARBA00022750"/>
    </source>
</evidence>
<dbReference type="PANTHER" id="PTHR47965:SF12">
    <property type="entry name" value="ASPARTIC PROTEINASE 3-RELATED"/>
    <property type="match status" value="1"/>
</dbReference>
<dbReference type="InterPro" id="IPR001969">
    <property type="entry name" value="Aspartic_peptidase_AS"/>
</dbReference>
<keyword evidence="9" id="KW-1185">Reference proteome</keyword>
<dbReference type="Gene3D" id="2.40.70.10">
    <property type="entry name" value="Acid Proteases"/>
    <property type="match status" value="2"/>
</dbReference>
<protein>
    <submittedName>
        <fullName evidence="8">A1 family peptidase</fullName>
    </submittedName>
</protein>
<dbReference type="PANTHER" id="PTHR47965">
    <property type="entry name" value="ASPARTYL PROTEASE-RELATED"/>
    <property type="match status" value="1"/>
</dbReference>
<evidence type="ECO:0000256" key="5">
    <source>
        <dbReference type="ARBA" id="ARBA00022801"/>
    </source>
</evidence>
<keyword evidence="3" id="KW-0732">Signal</keyword>
<evidence type="ECO:0000256" key="6">
    <source>
        <dbReference type="ARBA" id="ARBA00023145"/>
    </source>
</evidence>
<keyword evidence="4" id="KW-0064">Aspartyl protease</keyword>
<reference evidence="8" key="1">
    <citation type="submission" date="2020-04" db="EMBL/GenBank/DDBJ databases">
        <title>Description of Shewanella salipaludis sp. nov., isolated from a salt marsh.</title>
        <authorList>
            <person name="Park S."/>
            <person name="Yoon J.-H."/>
        </authorList>
    </citation>
    <scope>NUCLEOTIDE SEQUENCE</scope>
    <source>
        <strain evidence="8">SHSM-M6</strain>
    </source>
</reference>
<proteinExistence type="inferred from homology"/>
<name>A0A972G0J3_9GAMM</name>
<dbReference type="PROSITE" id="PS51767">
    <property type="entry name" value="PEPTIDASE_A1"/>
    <property type="match status" value="1"/>
</dbReference>
<keyword evidence="5" id="KW-0378">Hydrolase</keyword>
<evidence type="ECO:0000256" key="3">
    <source>
        <dbReference type="ARBA" id="ARBA00022729"/>
    </source>
</evidence>
<dbReference type="CDD" id="cd05471">
    <property type="entry name" value="pepsin_like"/>
    <property type="match status" value="1"/>
</dbReference>
<dbReference type="Pfam" id="PF00026">
    <property type="entry name" value="Asp"/>
    <property type="match status" value="2"/>
</dbReference>
<dbReference type="AlphaFoldDB" id="A0A972G0J3"/>
<keyword evidence="2" id="KW-0645">Protease</keyword>
<evidence type="ECO:0000256" key="1">
    <source>
        <dbReference type="ARBA" id="ARBA00007447"/>
    </source>
</evidence>
<feature type="domain" description="Peptidase A1" evidence="7">
    <location>
        <begin position="36"/>
        <end position="494"/>
    </location>
</feature>
<gene>
    <name evidence="8" type="ORF">HC757_07155</name>
</gene>
<dbReference type="InterPro" id="IPR001461">
    <property type="entry name" value="Aspartic_peptidase_A1"/>
</dbReference>
<evidence type="ECO:0000313" key="8">
    <source>
        <dbReference type="EMBL" id="NMH64949.1"/>
    </source>
</evidence>
<sequence>MALPNKNNNNNNNKLNMPDKQTLILPLTNVHAKGDYTVRLQLGSRRDSVNLILDTGSSTLVVREGSYHPDKDASLKATSLAQEINYGIGGWDGPVVHTRVQAGTDKSSLVLESTPLALACAGQEHTFGDADGILGLAYRHLNKSYDLTACLRANGVEPPLSYPWPFESKAPKVASSSPLATEASPLATKTKILATETTALAAEPKAMAPKPNAAQEQMKLTQLDCNDLSAFKHFLWQQHEQDIDPYFSVLTQQGLCANKFAFYSRRSSIHVAHAGATQAELEADPLNQGYLVLGGGEELSRFYQGEFQTLAVEHDIYYNVSLVALQVADGPRITAAPLQPEYRANYFSNAIIDTGASGIALTDALYQAMIEALCRHSADFAQLLAPFKALSAQETGIDAANLRLADWPDIHFIFAAAPTGQSPQSQAQAGEVILSCRPETYWQLNSPAPGRACFKIISQLPNWPNQSILGLPLLNNYFTLFDRSIAPNGVIGFAPLRTEAC</sequence>
<dbReference type="InterPro" id="IPR033121">
    <property type="entry name" value="PEPTIDASE_A1"/>
</dbReference>
<dbReference type="PROSITE" id="PS00141">
    <property type="entry name" value="ASP_PROTEASE"/>
    <property type="match status" value="1"/>
</dbReference>
<dbReference type="SUPFAM" id="SSF50630">
    <property type="entry name" value="Acid proteases"/>
    <property type="match status" value="1"/>
</dbReference>
<dbReference type="Proteomes" id="UP000737113">
    <property type="component" value="Unassembled WGS sequence"/>
</dbReference>
<comment type="caution">
    <text evidence="8">The sequence shown here is derived from an EMBL/GenBank/DDBJ whole genome shotgun (WGS) entry which is preliminary data.</text>
</comment>
<evidence type="ECO:0000256" key="2">
    <source>
        <dbReference type="ARBA" id="ARBA00022670"/>
    </source>
</evidence>
<dbReference type="InterPro" id="IPR021109">
    <property type="entry name" value="Peptidase_aspartic_dom_sf"/>
</dbReference>
<evidence type="ECO:0000259" key="7">
    <source>
        <dbReference type="PROSITE" id="PS51767"/>
    </source>
</evidence>
<comment type="similarity">
    <text evidence="1">Belongs to the peptidase A1 family.</text>
</comment>
<evidence type="ECO:0000313" key="9">
    <source>
        <dbReference type="Proteomes" id="UP000737113"/>
    </source>
</evidence>
<organism evidence="8 9">
    <name type="scientific">Shewanella salipaludis</name>
    <dbReference type="NCBI Taxonomy" id="2723052"/>
    <lineage>
        <taxon>Bacteria</taxon>
        <taxon>Pseudomonadati</taxon>
        <taxon>Pseudomonadota</taxon>
        <taxon>Gammaproteobacteria</taxon>
        <taxon>Alteromonadales</taxon>
        <taxon>Shewanellaceae</taxon>
        <taxon>Shewanella</taxon>
    </lineage>
</organism>
<keyword evidence="6" id="KW-0865">Zymogen</keyword>
<accession>A0A972G0J3</accession>
<dbReference type="GO" id="GO:0006508">
    <property type="term" value="P:proteolysis"/>
    <property type="evidence" value="ECO:0007669"/>
    <property type="project" value="UniProtKB-KW"/>
</dbReference>
<dbReference type="PRINTS" id="PR00792">
    <property type="entry name" value="PEPSIN"/>
</dbReference>
<dbReference type="EMBL" id="JAAXYH010000003">
    <property type="protein sequence ID" value="NMH64949.1"/>
    <property type="molecule type" value="Genomic_DNA"/>
</dbReference>